<accession>A0ABS5QKJ9</accession>
<keyword evidence="1" id="KW-1133">Transmembrane helix</keyword>
<feature type="transmembrane region" description="Helical" evidence="1">
    <location>
        <begin position="21"/>
        <end position="39"/>
    </location>
</feature>
<comment type="caution">
    <text evidence="2">The sequence shown here is derived from an EMBL/GenBank/DDBJ whole genome shotgun (WGS) entry which is preliminary data.</text>
</comment>
<dbReference type="Proteomes" id="UP000680365">
    <property type="component" value="Unassembled WGS sequence"/>
</dbReference>
<keyword evidence="1" id="KW-0812">Transmembrane</keyword>
<evidence type="ECO:0000313" key="2">
    <source>
        <dbReference type="EMBL" id="MBS8121751.1"/>
    </source>
</evidence>
<sequence length="157" mass="18753">MNKNEKNVLKNSKFNSRFIRYTVFFLTLFMSIGAIRSYIQYYNTILSINETINESQEYYLETSFMTNFELPYLESDLARKLIAHESGIPEQNEKIIRFENQIKKNIDNDIKKEEIQEIEQKEEIIKIISPKDSWNHFLNGKINNIDFLEKISKLNLN</sequence>
<organism evidence="2 3">
    <name type="scientific">Candidatus Vampirococcus lugosii</name>
    <dbReference type="NCBI Taxonomy" id="2789015"/>
    <lineage>
        <taxon>Bacteria</taxon>
        <taxon>Candidatus Absconditibacteriota</taxon>
        <taxon>Vampirococcus</taxon>
    </lineage>
</organism>
<keyword evidence="3" id="KW-1185">Reference proteome</keyword>
<evidence type="ECO:0000313" key="3">
    <source>
        <dbReference type="Proteomes" id="UP000680365"/>
    </source>
</evidence>
<reference evidence="2 3" key="1">
    <citation type="journal article" date="2021" name="Nat. Commun.">
        <title>Reductive evolution and unique predatory mode in the CPR bacterium Vampirococcus lugosii.</title>
        <authorList>
            <person name="Moreira D."/>
            <person name="Zivanovic Y."/>
            <person name="Lopez-Archilla A.I."/>
            <person name="Iniesto M."/>
            <person name="Lopez-Garcia P."/>
        </authorList>
    </citation>
    <scope>NUCLEOTIDE SEQUENCE [LARGE SCALE GENOMIC DNA]</scope>
    <source>
        <strain evidence="2">Chiprana</strain>
    </source>
</reference>
<dbReference type="RefSeq" id="WP_213348547.1">
    <property type="nucleotide sequence ID" value="NZ_JAEDAM010000013.1"/>
</dbReference>
<dbReference type="EMBL" id="JAEDAM010000013">
    <property type="protein sequence ID" value="MBS8121751.1"/>
    <property type="molecule type" value="Genomic_DNA"/>
</dbReference>
<proteinExistence type="predicted"/>
<name>A0ABS5QKJ9_9BACT</name>
<gene>
    <name evidence="2" type="ORF">VAMP_22n59</name>
</gene>
<keyword evidence="1" id="KW-0472">Membrane</keyword>
<protein>
    <submittedName>
        <fullName evidence="2">Uncharacterized protein</fullName>
    </submittedName>
</protein>
<evidence type="ECO:0000256" key="1">
    <source>
        <dbReference type="SAM" id="Phobius"/>
    </source>
</evidence>